<dbReference type="FunFam" id="3.30.420.40:FF:000007">
    <property type="entry name" value="Glycerol kinase"/>
    <property type="match status" value="1"/>
</dbReference>
<dbReference type="InterPro" id="IPR005999">
    <property type="entry name" value="Glycerol_kin"/>
</dbReference>
<comment type="caution">
    <text evidence="14">The sequence shown here is derived from an EMBL/GenBank/DDBJ whole genome shotgun (WGS) entry which is preliminary data.</text>
</comment>
<evidence type="ECO:0000256" key="3">
    <source>
        <dbReference type="ARBA" id="ARBA00012099"/>
    </source>
</evidence>
<comment type="pathway">
    <text evidence="1">Polyol metabolism; glycerol degradation via glycerol kinase pathway; sn-glycerol 3-phosphate from glycerol: step 1/1.</text>
</comment>
<sequence length="512" mass="56342">MAITRPKYIMAVDQGTTSTRVVLFNHNARRVTSTSVPITAVTPETGWFEQQPIDIWRTVQTAVAETMINAGIHVDDIEAIGIANQRETTIVWDKNTGQPIYNAIVWSSTQSQAIVDALDQANQKKLITEKTGLPLSAYFSASKIRWILDHVSGAQAAAEKGDLLFGTIDSWLVWNLTDRQSHITDVSNAARTMLFNLHTRQWDDELLALFNIPRQMLPEVVLSAGELAVTNPMQFFGGSVPITAMVGDQNAGLIGQLGYKPGTVKTTIGAGTFLMMNTGNHLVASHNDLVATIAYQIGEEPVYALEGSVFAAGSAVQWLHDRMGMISDMTDAWQAAEASQNNDEVYVIPAFSGLGAPYWDPHARGAVFGMTRGTNKNDFIKATLQSIAYQTAEILRMMDRATDHPIEVIKADGTVSRNPYLMQFQADITNIPVDRSVHEDTTPLGVAFLAGLEVGFWHSLDDLANLTSQGRMFEPQMATVKRNRLIRGWKNAINATRFFANAMENEPDDVVK</sequence>
<protein>
    <recommendedName>
        <fullName evidence="3">glycerol kinase</fullName>
        <ecNumber evidence="3">2.7.1.30</ecNumber>
    </recommendedName>
    <alternativeName>
        <fullName evidence="9">ATP:glycerol 3-phosphotransferase</fullName>
    </alternativeName>
</protein>
<comment type="subunit">
    <text evidence="12">Homotetramer and homodimer (in equilibrium).</text>
</comment>
<dbReference type="Gene3D" id="3.30.420.40">
    <property type="match status" value="2"/>
</dbReference>
<dbReference type="GO" id="GO:0004370">
    <property type="term" value="F:glycerol kinase activity"/>
    <property type="evidence" value="ECO:0007669"/>
    <property type="project" value="UniProtKB-EC"/>
</dbReference>
<dbReference type="InterPro" id="IPR018485">
    <property type="entry name" value="FGGY_C"/>
</dbReference>
<dbReference type="InterPro" id="IPR043129">
    <property type="entry name" value="ATPase_NBD"/>
</dbReference>
<keyword evidence="8" id="KW-0067">ATP-binding</keyword>
<evidence type="ECO:0000256" key="2">
    <source>
        <dbReference type="ARBA" id="ARBA00009156"/>
    </source>
</evidence>
<evidence type="ECO:0000256" key="5">
    <source>
        <dbReference type="ARBA" id="ARBA00022741"/>
    </source>
</evidence>
<evidence type="ECO:0000256" key="10">
    <source>
        <dbReference type="ARBA" id="ARBA00052101"/>
    </source>
</evidence>
<proteinExistence type="inferred from homology"/>
<evidence type="ECO:0000256" key="7">
    <source>
        <dbReference type="ARBA" id="ARBA00022798"/>
    </source>
</evidence>
<dbReference type="Pfam" id="PF02782">
    <property type="entry name" value="FGGY_C"/>
    <property type="match status" value="1"/>
</dbReference>
<dbReference type="PANTHER" id="PTHR10196:SF69">
    <property type="entry name" value="GLYCEROL KINASE"/>
    <property type="match status" value="1"/>
</dbReference>
<evidence type="ECO:0000256" key="4">
    <source>
        <dbReference type="ARBA" id="ARBA00022679"/>
    </source>
</evidence>
<dbReference type="GO" id="GO:0005829">
    <property type="term" value="C:cytosol"/>
    <property type="evidence" value="ECO:0007669"/>
    <property type="project" value="UniProtKB-ARBA"/>
</dbReference>
<dbReference type="OrthoDB" id="9805576at2"/>
<dbReference type="CDD" id="cd07786">
    <property type="entry name" value="FGGY_EcGK_like"/>
    <property type="match status" value="1"/>
</dbReference>
<dbReference type="Pfam" id="PF00370">
    <property type="entry name" value="FGGY_N"/>
    <property type="match status" value="1"/>
</dbReference>
<evidence type="ECO:0000256" key="11">
    <source>
        <dbReference type="ARBA" id="ARBA00054633"/>
    </source>
</evidence>
<evidence type="ECO:0000256" key="8">
    <source>
        <dbReference type="ARBA" id="ARBA00022840"/>
    </source>
</evidence>
<evidence type="ECO:0000313" key="14">
    <source>
        <dbReference type="EMBL" id="RDL06489.1"/>
    </source>
</evidence>
<evidence type="ECO:0000256" key="12">
    <source>
        <dbReference type="ARBA" id="ARBA00063665"/>
    </source>
</evidence>
<dbReference type="InterPro" id="IPR000577">
    <property type="entry name" value="Carb_kinase_FGGY"/>
</dbReference>
<evidence type="ECO:0000256" key="1">
    <source>
        <dbReference type="ARBA" id="ARBA00005190"/>
    </source>
</evidence>
<dbReference type="PIRSF" id="PIRSF000538">
    <property type="entry name" value="GlpK"/>
    <property type="match status" value="1"/>
</dbReference>
<dbReference type="PROSITE" id="PS00933">
    <property type="entry name" value="FGGY_KINASES_1"/>
    <property type="match status" value="1"/>
</dbReference>
<organism evidence="14 15">
    <name type="scientific">Weissella soli</name>
    <dbReference type="NCBI Taxonomy" id="155866"/>
    <lineage>
        <taxon>Bacteria</taxon>
        <taxon>Bacillati</taxon>
        <taxon>Bacillota</taxon>
        <taxon>Bacilli</taxon>
        <taxon>Lactobacillales</taxon>
        <taxon>Lactobacillaceae</taxon>
        <taxon>Weissella</taxon>
    </lineage>
</organism>
<reference evidence="14 15" key="1">
    <citation type="submission" date="2018-07" db="EMBL/GenBank/DDBJ databases">
        <title>Genomic Encyclopedia of Type Strains, Phase III (KMG-III): the genomes of soil and plant-associated and newly described type strains.</title>
        <authorList>
            <person name="Whitman W."/>
        </authorList>
    </citation>
    <scope>NUCLEOTIDE SEQUENCE [LARGE SCALE GENOMIC DNA]</scope>
    <source>
        <strain evidence="14 15">CECT 7031</strain>
    </source>
</reference>
<comment type="similarity">
    <text evidence="2 13">Belongs to the FGGY kinase family.</text>
</comment>
<dbReference type="EC" id="2.7.1.30" evidence="3"/>
<gene>
    <name evidence="14" type="ORF">DFP99_0867</name>
</gene>
<name>A0A288Q5H0_9LACO</name>
<dbReference type="NCBIfam" id="NF000756">
    <property type="entry name" value="PRK00047.1"/>
    <property type="match status" value="1"/>
</dbReference>
<dbReference type="PROSITE" id="PS00445">
    <property type="entry name" value="FGGY_KINASES_2"/>
    <property type="match status" value="1"/>
</dbReference>
<dbReference type="InterPro" id="IPR018483">
    <property type="entry name" value="Carb_kinase_FGGY_CS"/>
</dbReference>
<dbReference type="FunFam" id="3.30.420.40:FF:000008">
    <property type="entry name" value="Glycerol kinase"/>
    <property type="match status" value="1"/>
</dbReference>
<accession>A0A288Q5H0</accession>
<comment type="function">
    <text evidence="11">Key enzyme in the regulation of glycerol uptake and metabolism. Catalyzes the phosphorylation of glycerol to yield sn-glycerol 3-phosphate.</text>
</comment>
<evidence type="ECO:0000256" key="13">
    <source>
        <dbReference type="RuleBase" id="RU003733"/>
    </source>
</evidence>
<evidence type="ECO:0000256" key="6">
    <source>
        <dbReference type="ARBA" id="ARBA00022777"/>
    </source>
</evidence>
<keyword evidence="7" id="KW-0319">Glycerol metabolism</keyword>
<dbReference type="EMBL" id="QRAS01000002">
    <property type="protein sequence ID" value="RDL06489.1"/>
    <property type="molecule type" value="Genomic_DNA"/>
</dbReference>
<dbReference type="GeneID" id="94545396"/>
<dbReference type="NCBIfam" id="TIGR01311">
    <property type="entry name" value="glycerol_kin"/>
    <property type="match status" value="1"/>
</dbReference>
<dbReference type="SUPFAM" id="SSF53067">
    <property type="entry name" value="Actin-like ATPase domain"/>
    <property type="match status" value="2"/>
</dbReference>
<dbReference type="GO" id="GO:0019563">
    <property type="term" value="P:glycerol catabolic process"/>
    <property type="evidence" value="ECO:0007669"/>
    <property type="project" value="TreeGrafter"/>
</dbReference>
<evidence type="ECO:0000313" key="15">
    <source>
        <dbReference type="Proteomes" id="UP000254912"/>
    </source>
</evidence>
<evidence type="ECO:0000256" key="9">
    <source>
        <dbReference type="ARBA" id="ARBA00043149"/>
    </source>
</evidence>
<dbReference type="KEGG" id="wso:WSWS_00184"/>
<dbReference type="GO" id="GO:0006072">
    <property type="term" value="P:glycerol-3-phosphate metabolic process"/>
    <property type="evidence" value="ECO:0007669"/>
    <property type="project" value="InterPro"/>
</dbReference>
<keyword evidence="5" id="KW-0547">Nucleotide-binding</keyword>
<dbReference type="PANTHER" id="PTHR10196">
    <property type="entry name" value="SUGAR KINASE"/>
    <property type="match status" value="1"/>
</dbReference>
<comment type="catalytic activity">
    <reaction evidence="10">
        <text>glycerol + ATP = sn-glycerol 3-phosphate + ADP + H(+)</text>
        <dbReference type="Rhea" id="RHEA:21644"/>
        <dbReference type="ChEBI" id="CHEBI:15378"/>
        <dbReference type="ChEBI" id="CHEBI:17754"/>
        <dbReference type="ChEBI" id="CHEBI:30616"/>
        <dbReference type="ChEBI" id="CHEBI:57597"/>
        <dbReference type="ChEBI" id="CHEBI:456216"/>
        <dbReference type="EC" id="2.7.1.30"/>
    </reaction>
</comment>
<dbReference type="InterPro" id="IPR018484">
    <property type="entry name" value="FGGY_N"/>
</dbReference>
<dbReference type="RefSeq" id="WP_070229500.1">
    <property type="nucleotide sequence ID" value="NZ_BJYO01000003.1"/>
</dbReference>
<dbReference type="AlphaFoldDB" id="A0A288Q5H0"/>
<keyword evidence="4 13" id="KW-0808">Transferase</keyword>
<keyword evidence="15" id="KW-1185">Reference proteome</keyword>
<dbReference type="Proteomes" id="UP000254912">
    <property type="component" value="Unassembled WGS sequence"/>
</dbReference>
<keyword evidence="6 13" id="KW-0418">Kinase</keyword>
<dbReference type="GO" id="GO:0005524">
    <property type="term" value="F:ATP binding"/>
    <property type="evidence" value="ECO:0007669"/>
    <property type="project" value="UniProtKB-KW"/>
</dbReference>